<dbReference type="RefSeq" id="WP_223910358.1">
    <property type="nucleotide sequence ID" value="NZ_AP024238.1"/>
</dbReference>
<keyword evidence="5" id="KW-1185">Reference proteome</keyword>
<dbReference type="EMBL" id="AP024238">
    <property type="protein sequence ID" value="BCO26616.1"/>
    <property type="molecule type" value="Genomic_DNA"/>
</dbReference>
<reference evidence="4 5" key="1">
    <citation type="journal article" date="2021" name="Microbiol. Spectr.">
        <title>A Single Bacterium Capable of Oxidation and Reduction of Iron at Circumneutral pH.</title>
        <authorList>
            <person name="Kato S."/>
            <person name="Ohkuma M."/>
        </authorList>
    </citation>
    <scope>NUCLEOTIDE SEQUENCE [LARGE SCALE GENOMIC DNA]</scope>
    <source>
        <strain evidence="4 5">MIZ03</strain>
    </source>
</reference>
<protein>
    <recommendedName>
        <fullName evidence="3">HTH tetR-type domain-containing protein</fullName>
    </recommendedName>
</protein>
<dbReference type="InterPro" id="IPR001647">
    <property type="entry name" value="HTH_TetR"/>
</dbReference>
<dbReference type="Pfam" id="PF14278">
    <property type="entry name" value="TetR_C_8"/>
    <property type="match status" value="1"/>
</dbReference>
<dbReference type="PANTHER" id="PTHR43479:SF7">
    <property type="entry name" value="TETR-FAMILY TRANSCRIPTIONAL REGULATOR"/>
    <property type="match status" value="1"/>
</dbReference>
<dbReference type="Proteomes" id="UP000824366">
    <property type="component" value="Chromosome"/>
</dbReference>
<evidence type="ECO:0000259" key="3">
    <source>
        <dbReference type="PROSITE" id="PS50977"/>
    </source>
</evidence>
<evidence type="ECO:0000313" key="5">
    <source>
        <dbReference type="Proteomes" id="UP000824366"/>
    </source>
</evidence>
<feature type="domain" description="HTH tetR-type" evidence="3">
    <location>
        <begin position="13"/>
        <end position="73"/>
    </location>
</feature>
<organism evidence="4 5">
    <name type="scientific">Rhodoferax lithotrophicus</name>
    <dbReference type="NCBI Taxonomy" id="2798804"/>
    <lineage>
        <taxon>Bacteria</taxon>
        <taxon>Pseudomonadati</taxon>
        <taxon>Pseudomonadota</taxon>
        <taxon>Betaproteobacteria</taxon>
        <taxon>Burkholderiales</taxon>
        <taxon>Comamonadaceae</taxon>
        <taxon>Rhodoferax</taxon>
    </lineage>
</organism>
<dbReference type="PROSITE" id="PS50977">
    <property type="entry name" value="HTH_TETR_2"/>
    <property type="match status" value="1"/>
</dbReference>
<evidence type="ECO:0000256" key="2">
    <source>
        <dbReference type="PROSITE-ProRule" id="PRU00335"/>
    </source>
</evidence>
<dbReference type="InterPro" id="IPR009057">
    <property type="entry name" value="Homeodomain-like_sf"/>
</dbReference>
<feature type="DNA-binding region" description="H-T-H motif" evidence="2">
    <location>
        <begin position="36"/>
        <end position="55"/>
    </location>
</feature>
<sequence>MTDTKTELDRRVLKTKAALRDAMLSLMAPKGWDEMTIQEICDAANVGRSTFYVHYRSKDDLLSEGMNDLRDMLAGQATKLAEPGLHFLTGLLAHMAEQREVFKAAIGRRSGHGVVRRFKEMVFQLVEIELKRRHHPAAKSPWVARFVAGGIVDAMAWWVDAPKPPSIKVMERELDQLAQAALETGHRRLQSIAD</sequence>
<gene>
    <name evidence="4" type="ORF">MIZ03_1499</name>
</gene>
<dbReference type="PRINTS" id="PR00455">
    <property type="entry name" value="HTHTETR"/>
</dbReference>
<name>A0ABN6D6Z9_9BURK</name>
<evidence type="ECO:0000256" key="1">
    <source>
        <dbReference type="ARBA" id="ARBA00023125"/>
    </source>
</evidence>
<dbReference type="InterPro" id="IPR039532">
    <property type="entry name" value="TetR_C_Firmicutes"/>
</dbReference>
<proteinExistence type="predicted"/>
<dbReference type="PANTHER" id="PTHR43479">
    <property type="entry name" value="ACREF/ENVCD OPERON REPRESSOR-RELATED"/>
    <property type="match status" value="1"/>
</dbReference>
<accession>A0ABN6D6Z9</accession>
<keyword evidence="1 2" id="KW-0238">DNA-binding</keyword>
<dbReference type="Pfam" id="PF00440">
    <property type="entry name" value="TetR_N"/>
    <property type="match status" value="1"/>
</dbReference>
<dbReference type="InterPro" id="IPR050624">
    <property type="entry name" value="HTH-type_Tx_Regulator"/>
</dbReference>
<evidence type="ECO:0000313" key="4">
    <source>
        <dbReference type="EMBL" id="BCO26616.1"/>
    </source>
</evidence>
<dbReference type="SUPFAM" id="SSF46689">
    <property type="entry name" value="Homeodomain-like"/>
    <property type="match status" value="1"/>
</dbReference>
<dbReference type="Gene3D" id="1.10.357.10">
    <property type="entry name" value="Tetracycline Repressor, domain 2"/>
    <property type="match status" value="1"/>
</dbReference>